<evidence type="ECO:0000256" key="1">
    <source>
        <dbReference type="SAM" id="Phobius"/>
    </source>
</evidence>
<keyword evidence="1" id="KW-0472">Membrane</keyword>
<sequence>MKGLFADAWKYGIGMVVIITASVIEIVIVIDSFAAAESLVTNDLEMTSPGAVRALL</sequence>
<dbReference type="RefSeq" id="WP_380775976.1">
    <property type="nucleotide sequence ID" value="NZ_JBHUEO010000113.1"/>
</dbReference>
<gene>
    <name evidence="2" type="ORF">ACFSCZ_18045</name>
</gene>
<keyword evidence="1" id="KW-1133">Transmembrane helix</keyword>
<dbReference type="EMBL" id="JBHUEO010000113">
    <property type="protein sequence ID" value="MFD1708578.1"/>
    <property type="molecule type" value="Genomic_DNA"/>
</dbReference>
<proteinExistence type="predicted"/>
<protein>
    <submittedName>
        <fullName evidence="2">Uncharacterized protein</fullName>
    </submittedName>
</protein>
<name>A0ABW4KMZ8_9BACI</name>
<keyword evidence="1" id="KW-0812">Transmembrane</keyword>
<keyword evidence="3" id="KW-1185">Reference proteome</keyword>
<comment type="caution">
    <text evidence="2">The sequence shown here is derived from an EMBL/GenBank/DDBJ whole genome shotgun (WGS) entry which is preliminary data.</text>
</comment>
<evidence type="ECO:0000313" key="2">
    <source>
        <dbReference type="EMBL" id="MFD1708578.1"/>
    </source>
</evidence>
<feature type="transmembrane region" description="Helical" evidence="1">
    <location>
        <begin position="12"/>
        <end position="36"/>
    </location>
</feature>
<organism evidence="2 3">
    <name type="scientific">Siminovitchia sediminis</name>
    <dbReference type="NCBI Taxonomy" id="1274353"/>
    <lineage>
        <taxon>Bacteria</taxon>
        <taxon>Bacillati</taxon>
        <taxon>Bacillota</taxon>
        <taxon>Bacilli</taxon>
        <taxon>Bacillales</taxon>
        <taxon>Bacillaceae</taxon>
        <taxon>Siminovitchia</taxon>
    </lineage>
</organism>
<accession>A0ABW4KMZ8</accession>
<evidence type="ECO:0000313" key="3">
    <source>
        <dbReference type="Proteomes" id="UP001597301"/>
    </source>
</evidence>
<dbReference type="Proteomes" id="UP001597301">
    <property type="component" value="Unassembled WGS sequence"/>
</dbReference>
<reference evidence="3" key="1">
    <citation type="journal article" date="2019" name="Int. J. Syst. Evol. Microbiol.">
        <title>The Global Catalogue of Microorganisms (GCM) 10K type strain sequencing project: providing services to taxonomists for standard genome sequencing and annotation.</title>
        <authorList>
            <consortium name="The Broad Institute Genomics Platform"/>
            <consortium name="The Broad Institute Genome Sequencing Center for Infectious Disease"/>
            <person name="Wu L."/>
            <person name="Ma J."/>
        </authorList>
    </citation>
    <scope>NUCLEOTIDE SEQUENCE [LARGE SCALE GENOMIC DNA]</scope>
    <source>
        <strain evidence="3">CGMCC 1.12295</strain>
    </source>
</reference>